<dbReference type="GO" id="GO:0005634">
    <property type="term" value="C:nucleus"/>
    <property type="evidence" value="ECO:0007669"/>
    <property type="project" value="UniProtKB-SubCell"/>
</dbReference>
<dbReference type="GO" id="GO:0003700">
    <property type="term" value="F:DNA-binding transcription factor activity"/>
    <property type="evidence" value="ECO:0007669"/>
    <property type="project" value="InterPro"/>
</dbReference>
<evidence type="ECO:0000256" key="3">
    <source>
        <dbReference type="ARBA" id="ARBA00023016"/>
    </source>
</evidence>
<keyword evidence="3" id="KW-0346">Stress response</keyword>
<dbReference type="SMART" id="SM00380">
    <property type="entry name" value="AP2"/>
    <property type="match status" value="1"/>
</dbReference>
<dbReference type="PANTHER" id="PTHR31241">
    <property type="entry name" value="DEHYDRATION-RESPONSIVE ELEMENT-BINDING PROTEIN 2C"/>
    <property type="match status" value="1"/>
</dbReference>
<evidence type="ECO:0000259" key="9">
    <source>
        <dbReference type="PROSITE" id="PS51032"/>
    </source>
</evidence>
<dbReference type="Gene3D" id="3.30.730.10">
    <property type="entry name" value="AP2/ERF domain"/>
    <property type="match status" value="1"/>
</dbReference>
<comment type="subcellular location">
    <subcellularLocation>
        <location evidence="1">Nucleus</location>
    </subcellularLocation>
</comment>
<sequence>RRRQNGCESVEDTLAKWKKHNIHKVEYAKDGEERIWKVPSKGSKKGCMQGKRGPENSVCKYRGVRQRVWRKWVAEIPEPIDRSNAPSKGSRLWLGTYSSVMEAALAYGVVARTMYGPHAILNSPEAYSNSVPQQL</sequence>
<dbReference type="PRINTS" id="PR00367">
    <property type="entry name" value="ETHRSPELEMNT"/>
</dbReference>
<dbReference type="GO" id="GO:0045893">
    <property type="term" value="P:positive regulation of DNA-templated transcription"/>
    <property type="evidence" value="ECO:0007669"/>
    <property type="project" value="TreeGrafter"/>
</dbReference>
<accession>A0A1Q3C9H4</accession>
<dbReference type="InterPro" id="IPR001471">
    <property type="entry name" value="AP2/ERF_dom"/>
</dbReference>
<evidence type="ECO:0000313" key="10">
    <source>
        <dbReference type="EMBL" id="GAV76887.1"/>
    </source>
</evidence>
<dbReference type="InParanoid" id="A0A1Q3C9H4"/>
<comment type="similarity">
    <text evidence="8">Belongs to the AP2/ERF transcription factor family. ERF subfamily.</text>
</comment>
<gene>
    <name evidence="10" type="ORF">CFOL_v3_20360</name>
</gene>
<keyword evidence="4" id="KW-0238">DNA-binding</keyword>
<evidence type="ECO:0000256" key="6">
    <source>
        <dbReference type="ARBA" id="ARBA00023163"/>
    </source>
</evidence>
<evidence type="ECO:0000313" key="11">
    <source>
        <dbReference type="Proteomes" id="UP000187406"/>
    </source>
</evidence>
<keyword evidence="2" id="KW-0805">Transcription regulation</keyword>
<dbReference type="Pfam" id="PF00847">
    <property type="entry name" value="AP2"/>
    <property type="match status" value="1"/>
</dbReference>
<dbReference type="AlphaFoldDB" id="A0A1Q3C9H4"/>
<reference evidence="11" key="1">
    <citation type="submission" date="2016-04" db="EMBL/GenBank/DDBJ databases">
        <title>Cephalotus genome sequencing.</title>
        <authorList>
            <person name="Fukushima K."/>
            <person name="Hasebe M."/>
            <person name="Fang X."/>
        </authorList>
    </citation>
    <scope>NUCLEOTIDE SEQUENCE [LARGE SCALE GENOMIC DNA]</scope>
    <source>
        <strain evidence="11">cv. St1</strain>
    </source>
</reference>
<keyword evidence="6" id="KW-0804">Transcription</keyword>
<keyword evidence="5" id="KW-0010">Activator</keyword>
<comment type="caution">
    <text evidence="10">The sequence shown here is derived from an EMBL/GenBank/DDBJ whole genome shotgun (WGS) entry which is preliminary data.</text>
</comment>
<dbReference type="FunCoup" id="A0A1Q3C9H4">
    <property type="interactions" value="4"/>
</dbReference>
<evidence type="ECO:0000256" key="1">
    <source>
        <dbReference type="ARBA" id="ARBA00004123"/>
    </source>
</evidence>
<feature type="domain" description="AP2/ERF" evidence="9">
    <location>
        <begin position="60"/>
        <end position="124"/>
    </location>
</feature>
<evidence type="ECO:0000256" key="7">
    <source>
        <dbReference type="ARBA" id="ARBA00023242"/>
    </source>
</evidence>
<feature type="non-terminal residue" evidence="10">
    <location>
        <position position="135"/>
    </location>
</feature>
<name>A0A1Q3C9H4_CEPFO</name>
<keyword evidence="7" id="KW-0539">Nucleus</keyword>
<dbReference type="EMBL" id="BDDD01001544">
    <property type="protein sequence ID" value="GAV76887.1"/>
    <property type="molecule type" value="Genomic_DNA"/>
</dbReference>
<dbReference type="InterPro" id="IPR036955">
    <property type="entry name" value="AP2/ERF_dom_sf"/>
</dbReference>
<feature type="non-terminal residue" evidence="10">
    <location>
        <position position="1"/>
    </location>
</feature>
<evidence type="ECO:0000256" key="8">
    <source>
        <dbReference type="ARBA" id="ARBA00024343"/>
    </source>
</evidence>
<keyword evidence="11" id="KW-1185">Reference proteome</keyword>
<dbReference type="Proteomes" id="UP000187406">
    <property type="component" value="Unassembled WGS sequence"/>
</dbReference>
<dbReference type="SUPFAM" id="SSF54171">
    <property type="entry name" value="DNA-binding domain"/>
    <property type="match status" value="1"/>
</dbReference>
<dbReference type="GO" id="GO:0006950">
    <property type="term" value="P:response to stress"/>
    <property type="evidence" value="ECO:0007669"/>
    <property type="project" value="TreeGrafter"/>
</dbReference>
<protein>
    <submittedName>
        <fullName evidence="10">AP2 domain-containing protein</fullName>
    </submittedName>
</protein>
<proteinExistence type="inferred from homology"/>
<dbReference type="GO" id="GO:0000976">
    <property type="term" value="F:transcription cis-regulatory region binding"/>
    <property type="evidence" value="ECO:0007669"/>
    <property type="project" value="TreeGrafter"/>
</dbReference>
<dbReference type="CDD" id="cd00018">
    <property type="entry name" value="AP2"/>
    <property type="match status" value="1"/>
</dbReference>
<organism evidence="10 11">
    <name type="scientific">Cephalotus follicularis</name>
    <name type="common">Albany pitcher plant</name>
    <dbReference type="NCBI Taxonomy" id="3775"/>
    <lineage>
        <taxon>Eukaryota</taxon>
        <taxon>Viridiplantae</taxon>
        <taxon>Streptophyta</taxon>
        <taxon>Embryophyta</taxon>
        <taxon>Tracheophyta</taxon>
        <taxon>Spermatophyta</taxon>
        <taxon>Magnoliopsida</taxon>
        <taxon>eudicotyledons</taxon>
        <taxon>Gunneridae</taxon>
        <taxon>Pentapetalae</taxon>
        <taxon>rosids</taxon>
        <taxon>fabids</taxon>
        <taxon>Oxalidales</taxon>
        <taxon>Cephalotaceae</taxon>
        <taxon>Cephalotus</taxon>
    </lineage>
</organism>
<dbReference type="PANTHER" id="PTHR31241:SF62">
    <property type="entry name" value="DEHYDRATION-RESPONSIVE ELEMENT-BINDING PROTEIN 2D"/>
    <property type="match status" value="1"/>
</dbReference>
<dbReference type="STRING" id="3775.A0A1Q3C9H4"/>
<evidence type="ECO:0000256" key="5">
    <source>
        <dbReference type="ARBA" id="ARBA00023159"/>
    </source>
</evidence>
<dbReference type="OrthoDB" id="550883at2759"/>
<dbReference type="PROSITE" id="PS51032">
    <property type="entry name" value="AP2_ERF"/>
    <property type="match status" value="1"/>
</dbReference>
<evidence type="ECO:0000256" key="2">
    <source>
        <dbReference type="ARBA" id="ARBA00023015"/>
    </source>
</evidence>
<evidence type="ECO:0000256" key="4">
    <source>
        <dbReference type="ARBA" id="ARBA00023125"/>
    </source>
</evidence>
<dbReference type="InterPro" id="IPR016177">
    <property type="entry name" value="DNA-bd_dom_sf"/>
</dbReference>